<evidence type="ECO:0000256" key="1">
    <source>
        <dbReference type="ARBA" id="ARBA00022737"/>
    </source>
</evidence>
<feature type="repeat" description="ANK" evidence="3">
    <location>
        <begin position="130"/>
        <end position="163"/>
    </location>
</feature>
<keyword evidence="1" id="KW-0677">Repeat</keyword>
<evidence type="ECO:0008006" key="6">
    <source>
        <dbReference type="Google" id="ProtNLM"/>
    </source>
</evidence>
<dbReference type="PROSITE" id="PS50088">
    <property type="entry name" value="ANK_REPEAT"/>
    <property type="match status" value="3"/>
</dbReference>
<dbReference type="InterPro" id="IPR036770">
    <property type="entry name" value="Ankyrin_rpt-contain_sf"/>
</dbReference>
<protein>
    <recommendedName>
        <fullName evidence="6">Ankyrin repeat protein</fullName>
    </recommendedName>
</protein>
<keyword evidence="5" id="KW-1185">Reference proteome</keyword>
<dbReference type="Pfam" id="PF13637">
    <property type="entry name" value="Ank_4"/>
    <property type="match status" value="1"/>
</dbReference>
<dbReference type="OrthoDB" id="194358at2759"/>
<accession>A0A8S0VZP4</accession>
<dbReference type="AlphaFoldDB" id="A0A8S0VZP4"/>
<name>A0A8S0VZP4_CYCAE</name>
<gene>
    <name evidence="4" type="ORF">AAE3_LOCUS11207</name>
</gene>
<dbReference type="Proteomes" id="UP000467700">
    <property type="component" value="Unassembled WGS sequence"/>
</dbReference>
<dbReference type="SUPFAM" id="SSF48403">
    <property type="entry name" value="Ankyrin repeat"/>
    <property type="match status" value="1"/>
</dbReference>
<dbReference type="PANTHER" id="PTHR24198:SF165">
    <property type="entry name" value="ANKYRIN REPEAT-CONTAINING PROTEIN-RELATED"/>
    <property type="match status" value="1"/>
</dbReference>
<dbReference type="Pfam" id="PF12796">
    <property type="entry name" value="Ank_2"/>
    <property type="match status" value="1"/>
</dbReference>
<sequence length="254" mass="27427">MSQVNALEACTNGDISALTTLLSDSSITITDDFLSNMLHNAAINGRDKIVQHLLNSYRPNHLDDKVFRAAAASDSIETFELIYNKNPACIAEFYERYGTLLSIALCAAVSKEFIRYLLSLGADPNATSADTITPLAYAAFQYNSPEMVEFLLQHGAQVNGSSALAAAAQKGYLATAKYLLDHGADVNDPGNWTQPSFPLHIAVKYDHKEMVKFLLSSGADLGLLDGSGQTPLDIAREGNNTQIISILEEGIKPV</sequence>
<evidence type="ECO:0000313" key="4">
    <source>
        <dbReference type="EMBL" id="CAA7268964.1"/>
    </source>
</evidence>
<dbReference type="Gene3D" id="1.25.40.20">
    <property type="entry name" value="Ankyrin repeat-containing domain"/>
    <property type="match status" value="2"/>
</dbReference>
<evidence type="ECO:0000256" key="3">
    <source>
        <dbReference type="PROSITE-ProRule" id="PRU00023"/>
    </source>
</evidence>
<dbReference type="SMART" id="SM00248">
    <property type="entry name" value="ANK"/>
    <property type="match status" value="5"/>
</dbReference>
<evidence type="ECO:0000313" key="5">
    <source>
        <dbReference type="Proteomes" id="UP000467700"/>
    </source>
</evidence>
<evidence type="ECO:0000256" key="2">
    <source>
        <dbReference type="ARBA" id="ARBA00023043"/>
    </source>
</evidence>
<proteinExistence type="predicted"/>
<dbReference type="PROSITE" id="PS50297">
    <property type="entry name" value="ANK_REP_REGION"/>
    <property type="match status" value="3"/>
</dbReference>
<feature type="repeat" description="ANK" evidence="3">
    <location>
        <begin position="194"/>
        <end position="226"/>
    </location>
</feature>
<keyword evidence="2 3" id="KW-0040">ANK repeat</keyword>
<reference evidence="4 5" key="1">
    <citation type="submission" date="2020-01" db="EMBL/GenBank/DDBJ databases">
        <authorList>
            <person name="Gupta K D."/>
        </authorList>
    </citation>
    <scope>NUCLEOTIDE SEQUENCE [LARGE SCALE GENOMIC DNA]</scope>
</reference>
<dbReference type="PANTHER" id="PTHR24198">
    <property type="entry name" value="ANKYRIN REPEAT AND PROTEIN KINASE DOMAIN-CONTAINING PROTEIN"/>
    <property type="match status" value="1"/>
</dbReference>
<organism evidence="4 5">
    <name type="scientific">Cyclocybe aegerita</name>
    <name type="common">Black poplar mushroom</name>
    <name type="synonym">Agrocybe aegerita</name>
    <dbReference type="NCBI Taxonomy" id="1973307"/>
    <lineage>
        <taxon>Eukaryota</taxon>
        <taxon>Fungi</taxon>
        <taxon>Dikarya</taxon>
        <taxon>Basidiomycota</taxon>
        <taxon>Agaricomycotina</taxon>
        <taxon>Agaricomycetes</taxon>
        <taxon>Agaricomycetidae</taxon>
        <taxon>Agaricales</taxon>
        <taxon>Agaricineae</taxon>
        <taxon>Bolbitiaceae</taxon>
        <taxon>Cyclocybe</taxon>
    </lineage>
</organism>
<comment type="caution">
    <text evidence="4">The sequence shown here is derived from an EMBL/GenBank/DDBJ whole genome shotgun (WGS) entry which is preliminary data.</text>
</comment>
<feature type="repeat" description="ANK" evidence="3">
    <location>
        <begin position="159"/>
        <end position="191"/>
    </location>
</feature>
<dbReference type="EMBL" id="CACVBS010000072">
    <property type="protein sequence ID" value="CAA7268964.1"/>
    <property type="molecule type" value="Genomic_DNA"/>
</dbReference>
<dbReference type="InterPro" id="IPR002110">
    <property type="entry name" value="Ankyrin_rpt"/>
</dbReference>